<evidence type="ECO:0000313" key="3">
    <source>
        <dbReference type="Proteomes" id="UP000887540"/>
    </source>
</evidence>
<proteinExistence type="predicted"/>
<dbReference type="PANTHER" id="PTHR22991:SF41">
    <property type="entry name" value="CUB DOMAIN-CONTAINING PROTEIN-RELATED"/>
    <property type="match status" value="1"/>
</dbReference>
<dbReference type="SUPFAM" id="SSF56436">
    <property type="entry name" value="C-type lectin-like"/>
    <property type="match status" value="2"/>
</dbReference>
<accession>A0A914CFJ8</accession>
<keyword evidence="3" id="KW-1185">Reference proteome</keyword>
<name>A0A914CFJ8_9BILA</name>
<dbReference type="InterPro" id="IPR016187">
    <property type="entry name" value="CTDL_fold"/>
</dbReference>
<sequence length="275" mass="30475">MFGANLLSNDDAEKECKKLGWHLASVHDTATNNLIGDQLKKIDNITNKLVWLGGFTMNACGADSCGTTWFWEDSTPFDFQAFAKGHNGSDDYQCTTFNITNNLWYAQYQDDGNNKPVKLPYLCKVPNPSFSTPKPTHSPCPNGSFPGIRLHDCFVFQQVSLNWNDAKDACFGHGGDLASIHDAFTNKMVFDFVKNYTSQNIWLGATTVYGCSSFGGCGYGWEWDDKSDFDYTNFAAGTGDADTGISITLKNNNGLWYTTDVTEEHSFLCRVPPSS</sequence>
<dbReference type="AlphaFoldDB" id="A0A914CFJ8"/>
<organism evidence="3 4">
    <name type="scientific">Acrobeloides nanus</name>
    <dbReference type="NCBI Taxonomy" id="290746"/>
    <lineage>
        <taxon>Eukaryota</taxon>
        <taxon>Metazoa</taxon>
        <taxon>Ecdysozoa</taxon>
        <taxon>Nematoda</taxon>
        <taxon>Chromadorea</taxon>
        <taxon>Rhabditida</taxon>
        <taxon>Tylenchina</taxon>
        <taxon>Cephalobomorpha</taxon>
        <taxon>Cephaloboidea</taxon>
        <taxon>Cephalobidae</taxon>
        <taxon>Acrobeloides</taxon>
    </lineage>
</organism>
<dbReference type="PANTHER" id="PTHR22991">
    <property type="entry name" value="PROTEIN CBG13490"/>
    <property type="match status" value="1"/>
</dbReference>
<dbReference type="SMART" id="SM00034">
    <property type="entry name" value="CLECT"/>
    <property type="match status" value="2"/>
</dbReference>
<dbReference type="InterPro" id="IPR001304">
    <property type="entry name" value="C-type_lectin-like"/>
</dbReference>
<protein>
    <submittedName>
        <fullName evidence="4">C-type lectin domain-containing protein</fullName>
    </submittedName>
</protein>
<feature type="domain" description="C-type lectin" evidence="2">
    <location>
        <begin position="1"/>
        <end position="104"/>
    </location>
</feature>
<dbReference type="WBParaSite" id="ACRNAN_Path_971.g3736.t1">
    <property type="protein sequence ID" value="ACRNAN_Path_971.g3736.t1"/>
    <property type="gene ID" value="ACRNAN_Path_971.g3736"/>
</dbReference>
<feature type="domain" description="C-type lectin" evidence="2">
    <location>
        <begin position="153"/>
        <end position="270"/>
    </location>
</feature>
<dbReference type="InterPro" id="IPR050976">
    <property type="entry name" value="Snaclec"/>
</dbReference>
<dbReference type="InterPro" id="IPR016186">
    <property type="entry name" value="C-type_lectin-like/link_sf"/>
</dbReference>
<dbReference type="Gene3D" id="3.10.100.10">
    <property type="entry name" value="Mannose-Binding Protein A, subunit A"/>
    <property type="match status" value="2"/>
</dbReference>
<evidence type="ECO:0000256" key="1">
    <source>
        <dbReference type="ARBA" id="ARBA00023157"/>
    </source>
</evidence>
<reference evidence="4" key="1">
    <citation type="submission" date="2022-11" db="UniProtKB">
        <authorList>
            <consortium name="WormBaseParasite"/>
        </authorList>
    </citation>
    <scope>IDENTIFICATION</scope>
</reference>
<dbReference type="PROSITE" id="PS50041">
    <property type="entry name" value="C_TYPE_LECTIN_2"/>
    <property type="match status" value="2"/>
</dbReference>
<dbReference type="CDD" id="cd00037">
    <property type="entry name" value="CLECT"/>
    <property type="match status" value="2"/>
</dbReference>
<dbReference type="Proteomes" id="UP000887540">
    <property type="component" value="Unplaced"/>
</dbReference>
<evidence type="ECO:0000259" key="2">
    <source>
        <dbReference type="PROSITE" id="PS50041"/>
    </source>
</evidence>
<dbReference type="Pfam" id="PF00059">
    <property type="entry name" value="Lectin_C"/>
    <property type="match status" value="2"/>
</dbReference>
<evidence type="ECO:0000313" key="4">
    <source>
        <dbReference type="WBParaSite" id="ACRNAN_Path_971.g3736.t1"/>
    </source>
</evidence>
<keyword evidence="1" id="KW-1015">Disulfide bond</keyword>